<dbReference type="Proteomes" id="UP000789525">
    <property type="component" value="Unassembled WGS sequence"/>
</dbReference>
<evidence type="ECO:0000313" key="2">
    <source>
        <dbReference type="Proteomes" id="UP000789525"/>
    </source>
</evidence>
<dbReference type="EMBL" id="CAJVPT010032036">
    <property type="protein sequence ID" value="CAG8699973.1"/>
    <property type="molecule type" value="Genomic_DNA"/>
</dbReference>
<organism evidence="1 2">
    <name type="scientific">Acaulospora colombiana</name>
    <dbReference type="NCBI Taxonomy" id="27376"/>
    <lineage>
        <taxon>Eukaryota</taxon>
        <taxon>Fungi</taxon>
        <taxon>Fungi incertae sedis</taxon>
        <taxon>Mucoromycota</taxon>
        <taxon>Glomeromycotina</taxon>
        <taxon>Glomeromycetes</taxon>
        <taxon>Diversisporales</taxon>
        <taxon>Acaulosporaceae</taxon>
        <taxon>Acaulospora</taxon>
    </lineage>
</organism>
<reference evidence="1" key="1">
    <citation type="submission" date="2021-06" db="EMBL/GenBank/DDBJ databases">
        <authorList>
            <person name="Kallberg Y."/>
            <person name="Tangrot J."/>
            <person name="Rosling A."/>
        </authorList>
    </citation>
    <scope>NUCLEOTIDE SEQUENCE</scope>
    <source>
        <strain evidence="1">CL356</strain>
    </source>
</reference>
<comment type="caution">
    <text evidence="1">The sequence shown here is derived from an EMBL/GenBank/DDBJ whole genome shotgun (WGS) entry which is preliminary data.</text>
</comment>
<feature type="non-terminal residue" evidence="1">
    <location>
        <position position="182"/>
    </location>
</feature>
<sequence>MVVTVYLIGGGLRTFAYLLLELGRNIPHLWAYAIISQIVAVSTALSLFCIAVTLQSPRAKHIPSKKNDDEINAVLLSAEEETEAPAQLSVPVLLGLFLVSACPAPTSPDFLPIILSLHAVLLIPTLPNALWTSQPNFLRLPVMTVYFAVTALSLVLRIQSTLAAVISLEYIGIMEFAQAAWQ</sequence>
<protein>
    <submittedName>
        <fullName evidence="1">6206_t:CDS:1</fullName>
    </submittedName>
</protein>
<name>A0ACA9PDE3_9GLOM</name>
<evidence type="ECO:0000313" key="1">
    <source>
        <dbReference type="EMBL" id="CAG8699973.1"/>
    </source>
</evidence>
<keyword evidence="2" id="KW-1185">Reference proteome</keyword>
<gene>
    <name evidence="1" type="ORF">ACOLOM_LOCUS10197</name>
</gene>
<proteinExistence type="predicted"/>
<accession>A0ACA9PDE3</accession>